<dbReference type="InterPro" id="IPR028087">
    <property type="entry name" value="Tad_N"/>
</dbReference>
<feature type="domain" description="VWFA" evidence="2">
    <location>
        <begin position="153"/>
        <end position="378"/>
    </location>
</feature>
<dbReference type="SMART" id="SM00327">
    <property type="entry name" value="VWA"/>
    <property type="match status" value="1"/>
</dbReference>
<dbReference type="SUPFAM" id="SSF53300">
    <property type="entry name" value="vWA-like"/>
    <property type="match status" value="1"/>
</dbReference>
<dbReference type="Pfam" id="PF13400">
    <property type="entry name" value="Tad"/>
    <property type="match status" value="1"/>
</dbReference>
<organism evidence="3 4">
    <name type="scientific">Hoeflea ulvae</name>
    <dbReference type="NCBI Taxonomy" id="2983764"/>
    <lineage>
        <taxon>Bacteria</taxon>
        <taxon>Pseudomonadati</taxon>
        <taxon>Pseudomonadota</taxon>
        <taxon>Alphaproteobacteria</taxon>
        <taxon>Hyphomicrobiales</taxon>
        <taxon>Rhizobiaceae</taxon>
        <taxon>Hoeflea</taxon>
    </lineage>
</organism>
<evidence type="ECO:0000259" key="2">
    <source>
        <dbReference type="PROSITE" id="PS50234"/>
    </source>
</evidence>
<dbReference type="InterPro" id="IPR036465">
    <property type="entry name" value="vWFA_dom_sf"/>
</dbReference>
<keyword evidence="1" id="KW-0472">Membrane</keyword>
<dbReference type="Pfam" id="PF00092">
    <property type="entry name" value="VWA"/>
    <property type="match status" value="1"/>
</dbReference>
<sequence>MNLIRNTDGNFAMIASIMLPVVFVAGSLALDTTNAMSMKTQLQNAADSAALATASQLSNEQITQAEAEDYAKAFFASQISGDSESAAAFSATPTVTISSTGVGARTIWTVKVVAAGSQDLSRLARFMGKDTINVNISGTSESSKSGSGFNPLSMALVLDRSGSMRENSGQTVEEVVQGYCYNRRSRRYYRCETTQVIDIPKIDVLKEAVGNLTAHIVEADPTNQYARMGAVSYNSSTGYQDKLSIGWTKVDVAAFAASLVADGGTNSEDAMHWAYDQIVSSTEINEHYSKNGSKDPKKFIVFMTDGENSTGSSWRNDYADSQTIKYCDKAKDEGVTIFAVAFQAPDRGEELLSACASGDAFYYDADSAEALLAAFESIGEAALAQATRLTN</sequence>
<dbReference type="CDD" id="cd00198">
    <property type="entry name" value="vWFA"/>
    <property type="match status" value="1"/>
</dbReference>
<dbReference type="RefSeq" id="WP_267612265.1">
    <property type="nucleotide sequence ID" value="NZ_JAOVZQ010000001.1"/>
</dbReference>
<feature type="transmembrane region" description="Helical" evidence="1">
    <location>
        <begin position="12"/>
        <end position="30"/>
    </location>
</feature>
<proteinExistence type="predicted"/>
<dbReference type="InterPro" id="IPR002035">
    <property type="entry name" value="VWF_A"/>
</dbReference>
<dbReference type="PROSITE" id="PS50234">
    <property type="entry name" value="VWFA"/>
    <property type="match status" value="1"/>
</dbReference>
<name>A0ABT3YEJ6_9HYPH</name>
<keyword evidence="1" id="KW-0812">Transmembrane</keyword>
<evidence type="ECO:0000313" key="4">
    <source>
        <dbReference type="Proteomes" id="UP001081283"/>
    </source>
</evidence>
<protein>
    <submittedName>
        <fullName evidence="3">VWA domain-containing protein</fullName>
    </submittedName>
</protein>
<dbReference type="Proteomes" id="UP001081283">
    <property type="component" value="Unassembled WGS sequence"/>
</dbReference>
<accession>A0ABT3YEJ6</accession>
<dbReference type="EMBL" id="JAOVZQ010000001">
    <property type="protein sequence ID" value="MCY0094313.1"/>
    <property type="molecule type" value="Genomic_DNA"/>
</dbReference>
<keyword evidence="4" id="KW-1185">Reference proteome</keyword>
<reference evidence="3" key="1">
    <citation type="submission" date="2022-10" db="EMBL/GenBank/DDBJ databases">
        <title>Hoeflea sp. J2-29, isolated from marine algae.</title>
        <authorList>
            <person name="Kristyanto S."/>
            <person name="Kim J.M."/>
            <person name="Jeon C.O."/>
        </authorList>
    </citation>
    <scope>NUCLEOTIDE SEQUENCE</scope>
    <source>
        <strain evidence="3">J2-29</strain>
    </source>
</reference>
<keyword evidence="1" id="KW-1133">Transmembrane helix</keyword>
<comment type="caution">
    <text evidence="3">The sequence shown here is derived from an EMBL/GenBank/DDBJ whole genome shotgun (WGS) entry which is preliminary data.</text>
</comment>
<dbReference type="Gene3D" id="3.40.50.410">
    <property type="entry name" value="von Willebrand factor, type A domain"/>
    <property type="match status" value="1"/>
</dbReference>
<evidence type="ECO:0000313" key="3">
    <source>
        <dbReference type="EMBL" id="MCY0094313.1"/>
    </source>
</evidence>
<gene>
    <name evidence="3" type="ORF">OEG82_09785</name>
</gene>
<evidence type="ECO:0000256" key="1">
    <source>
        <dbReference type="SAM" id="Phobius"/>
    </source>
</evidence>